<evidence type="ECO:0000256" key="1">
    <source>
        <dbReference type="SAM" id="MobiDB-lite"/>
    </source>
</evidence>
<dbReference type="HOGENOM" id="CLU_536806_0_0_1"/>
<feature type="compositionally biased region" description="Basic and acidic residues" evidence="1">
    <location>
        <begin position="387"/>
        <end position="401"/>
    </location>
</feature>
<proteinExistence type="predicted"/>
<reference evidence="2" key="2">
    <citation type="submission" date="2018-05" db="EMBL/GenBank/DDBJ databases">
        <title>OmerRS3 (Oryza meridionalis Reference Sequence Version 3).</title>
        <authorList>
            <person name="Zhang J."/>
            <person name="Kudrna D."/>
            <person name="Lee S."/>
            <person name="Talag J."/>
            <person name="Welchert J."/>
            <person name="Wing R.A."/>
        </authorList>
    </citation>
    <scope>NUCLEOTIDE SEQUENCE [LARGE SCALE GENOMIC DNA]</scope>
    <source>
        <strain evidence="2">cv. OR44</strain>
    </source>
</reference>
<sequence length="541" mass="56624">MISGGRGVVGVGDGEMATSTVIWGGAMAASRVDLKRNPISSHELTQENLFLMQGRWVRSEHVVVELPVILQRDQAVNRQCQHTLPLASPPPGDSGRRRRRRLHPSPASPPPERASAKPGGRKDSGDGASSYPPRALWRQKGVLLGAAPGPARPGEWRRRRLVVVVAARGLAATAAEYPARSSGCGGQISAGPGRIWWRGSWQRGVKEATAAPGGGRGGAVLGGEGGGVPPDPRHLGQIRRVAGRGGRGSWRRRRRLATAAEDMATASGRLLAAMVVEGDEAAAAIGGGGGFAEAAAGDSGRLAVAMTVEAAATSPDAAAAGDVVQSDSNEEGVGCEGRMATPRSLAVQQQRCSGGDRDCSRRRHGGLRRLAGGVAAIGGGVGGSLGAERRSRGQQAREARPAVRRPAWCKRSSRWRETGLAREARPVVKEAGVARGGAAGGKRRRSRCKEELPVDVARSSAHECWPVGGVDVVVPHVGRAVVEHRYDSRGLVGNERRVKTQPGLGRTDNDGSFPLLKVLSCRLIPQGWLLGESPVLALLSP</sequence>
<feature type="region of interest" description="Disordered" evidence="1">
    <location>
        <begin position="382"/>
        <end position="404"/>
    </location>
</feature>
<protein>
    <submittedName>
        <fullName evidence="2">Uncharacterized protein</fullName>
    </submittedName>
</protein>
<dbReference type="AlphaFoldDB" id="A0A0E0E241"/>
<organism evidence="2">
    <name type="scientific">Oryza meridionalis</name>
    <dbReference type="NCBI Taxonomy" id="40149"/>
    <lineage>
        <taxon>Eukaryota</taxon>
        <taxon>Viridiplantae</taxon>
        <taxon>Streptophyta</taxon>
        <taxon>Embryophyta</taxon>
        <taxon>Tracheophyta</taxon>
        <taxon>Spermatophyta</taxon>
        <taxon>Magnoliopsida</taxon>
        <taxon>Liliopsida</taxon>
        <taxon>Poales</taxon>
        <taxon>Poaceae</taxon>
        <taxon>BOP clade</taxon>
        <taxon>Oryzoideae</taxon>
        <taxon>Oryzeae</taxon>
        <taxon>Oryzinae</taxon>
        <taxon>Oryza</taxon>
    </lineage>
</organism>
<name>A0A0E0E241_9ORYZ</name>
<evidence type="ECO:0000313" key="2">
    <source>
        <dbReference type="EnsemblPlants" id="OMERI06G16670.2"/>
    </source>
</evidence>
<evidence type="ECO:0000313" key="3">
    <source>
        <dbReference type="Proteomes" id="UP000008021"/>
    </source>
</evidence>
<reference evidence="2" key="1">
    <citation type="submission" date="2015-04" db="UniProtKB">
        <authorList>
            <consortium name="EnsemblPlants"/>
        </authorList>
    </citation>
    <scope>IDENTIFICATION</scope>
</reference>
<accession>A0A0E0E241</accession>
<keyword evidence="3" id="KW-1185">Reference proteome</keyword>
<dbReference type="EnsemblPlants" id="OMERI06G16670.2">
    <property type="protein sequence ID" value="OMERI06G16670.2"/>
    <property type="gene ID" value="OMERI06G16670"/>
</dbReference>
<dbReference type="Gramene" id="OMERI06G16670.2">
    <property type="protein sequence ID" value="OMERI06G16670.2"/>
    <property type="gene ID" value="OMERI06G16670"/>
</dbReference>
<dbReference type="Proteomes" id="UP000008021">
    <property type="component" value="Chromosome 6"/>
</dbReference>
<feature type="region of interest" description="Disordered" evidence="1">
    <location>
        <begin position="81"/>
        <end position="133"/>
    </location>
</feature>